<dbReference type="Bgee" id="ENSOCUG00000026099">
    <property type="expression patterns" value="Expressed in aorta and 16 other cell types or tissues"/>
</dbReference>
<reference evidence="2" key="3">
    <citation type="submission" date="2025-09" db="UniProtKB">
        <authorList>
            <consortium name="Ensembl"/>
        </authorList>
    </citation>
    <scope>IDENTIFICATION</scope>
    <source>
        <strain evidence="2">Thorbecke</strain>
    </source>
</reference>
<evidence type="ECO:0000313" key="3">
    <source>
        <dbReference type="Proteomes" id="UP000001811"/>
    </source>
</evidence>
<accession>A0A5F9C4R1</accession>
<reference evidence="2 3" key="1">
    <citation type="journal article" date="2011" name="Nature">
        <title>A high-resolution map of human evolutionary constraint using 29 mammals.</title>
        <authorList>
            <person name="Lindblad-Toh K."/>
            <person name="Garber M."/>
            <person name="Zuk O."/>
            <person name="Lin M.F."/>
            <person name="Parker B.J."/>
            <person name="Washietl S."/>
            <person name="Kheradpour P."/>
            <person name="Ernst J."/>
            <person name="Jordan G."/>
            <person name="Mauceli E."/>
            <person name="Ward L.D."/>
            <person name="Lowe C.B."/>
            <person name="Holloway A.K."/>
            <person name="Clamp M."/>
            <person name="Gnerre S."/>
            <person name="Alfoldi J."/>
            <person name="Beal K."/>
            <person name="Chang J."/>
            <person name="Clawson H."/>
            <person name="Cuff J."/>
            <person name="Di Palma F."/>
            <person name="Fitzgerald S."/>
            <person name="Flicek P."/>
            <person name="Guttman M."/>
            <person name="Hubisz M.J."/>
            <person name="Jaffe D.B."/>
            <person name="Jungreis I."/>
            <person name="Kent W.J."/>
            <person name="Kostka D."/>
            <person name="Lara M."/>
            <person name="Martins A.L."/>
            <person name="Massingham T."/>
            <person name="Moltke I."/>
            <person name="Raney B.J."/>
            <person name="Rasmussen M.D."/>
            <person name="Robinson J."/>
            <person name="Stark A."/>
            <person name="Vilella A.J."/>
            <person name="Wen J."/>
            <person name="Xie X."/>
            <person name="Zody M.C."/>
            <person name="Baldwin J."/>
            <person name="Bloom T."/>
            <person name="Chin C.W."/>
            <person name="Heiman D."/>
            <person name="Nicol R."/>
            <person name="Nusbaum C."/>
            <person name="Young S."/>
            <person name="Wilkinson J."/>
            <person name="Worley K.C."/>
            <person name="Kovar C.L."/>
            <person name="Muzny D.M."/>
            <person name="Gibbs R.A."/>
            <person name="Cree A."/>
            <person name="Dihn H.H."/>
            <person name="Fowler G."/>
            <person name="Jhangiani S."/>
            <person name="Joshi V."/>
            <person name="Lee S."/>
            <person name="Lewis L.R."/>
            <person name="Nazareth L.V."/>
            <person name="Okwuonu G."/>
            <person name="Santibanez J."/>
            <person name="Warren W.C."/>
            <person name="Mardis E.R."/>
            <person name="Weinstock G.M."/>
            <person name="Wilson R.K."/>
            <person name="Delehaunty K."/>
            <person name="Dooling D."/>
            <person name="Fronik C."/>
            <person name="Fulton L."/>
            <person name="Fulton B."/>
            <person name="Graves T."/>
            <person name="Minx P."/>
            <person name="Sodergren E."/>
            <person name="Birney E."/>
            <person name="Margulies E.H."/>
            <person name="Herrero J."/>
            <person name="Green E.D."/>
            <person name="Haussler D."/>
            <person name="Siepel A."/>
            <person name="Goldman N."/>
            <person name="Pollard K.S."/>
            <person name="Pedersen J.S."/>
            <person name="Lander E.S."/>
            <person name="Kellis M."/>
        </authorList>
    </citation>
    <scope>NUCLEOTIDE SEQUENCE [LARGE SCALE GENOMIC DNA]</scope>
    <source>
        <strain evidence="2 3">Thorbecke inbred</strain>
    </source>
</reference>
<protein>
    <submittedName>
        <fullName evidence="2">Uncharacterized protein</fullName>
    </submittedName>
</protein>
<evidence type="ECO:0000313" key="2">
    <source>
        <dbReference type="Ensembl" id="ENSOCUP00000028703.1"/>
    </source>
</evidence>
<dbReference type="Proteomes" id="UP000001811">
    <property type="component" value="Chromosome 19"/>
</dbReference>
<feature type="region of interest" description="Disordered" evidence="1">
    <location>
        <begin position="1"/>
        <end position="34"/>
    </location>
</feature>
<organism evidence="2 3">
    <name type="scientific">Oryctolagus cuniculus</name>
    <name type="common">Rabbit</name>
    <dbReference type="NCBI Taxonomy" id="9986"/>
    <lineage>
        <taxon>Eukaryota</taxon>
        <taxon>Metazoa</taxon>
        <taxon>Chordata</taxon>
        <taxon>Craniata</taxon>
        <taxon>Vertebrata</taxon>
        <taxon>Euteleostomi</taxon>
        <taxon>Mammalia</taxon>
        <taxon>Eutheria</taxon>
        <taxon>Euarchontoglires</taxon>
        <taxon>Glires</taxon>
        <taxon>Lagomorpha</taxon>
        <taxon>Leporidae</taxon>
        <taxon>Oryctolagus</taxon>
    </lineage>
</organism>
<keyword evidence="3" id="KW-1185">Reference proteome</keyword>
<sequence>MPALDQPLNKLQSLPFALPSTAGSTTGKHPREPSLWLPRGAGLALAPLTLDTKQSARRKGLRCLGRQEPPPSRTRRQDAAVAAGYHRAPCRRTGAALRLHHRQPLARGQWTLHRPLAELQHVLIRKRPPLFLVVGERVAAVGPGHHDPVHHLQCPLPVPVLLPALHPHQGRPLLHHGSLPDPGWSVRDERGGHLHGAAHGVASQLGLLLRLRLHPGLGGLPAGPPQRRSLRDLAETRMRHPDPVRARVCACVRGSELTQAREERNQKLRKKLKALAPTAPSESKPNRKQLLSIEDVYNIYGL</sequence>
<name>A0A5F9C4R1_RABIT</name>
<dbReference type="GeneTree" id="ENSGT00910000146507"/>
<dbReference type="EMBL" id="AAGW02049359">
    <property type="status" value="NOT_ANNOTATED_CDS"/>
    <property type="molecule type" value="Genomic_DNA"/>
</dbReference>
<reference evidence="2" key="2">
    <citation type="submission" date="2025-08" db="UniProtKB">
        <authorList>
            <consortium name="Ensembl"/>
        </authorList>
    </citation>
    <scope>IDENTIFICATION</scope>
    <source>
        <strain evidence="2">Thorbecke</strain>
    </source>
</reference>
<dbReference type="Ensembl" id="ENSOCUT00000063157.1">
    <property type="protein sequence ID" value="ENSOCUP00000028703.1"/>
    <property type="gene ID" value="ENSOCUG00000026099.3"/>
</dbReference>
<proteinExistence type="predicted"/>
<evidence type="ECO:0000256" key="1">
    <source>
        <dbReference type="SAM" id="MobiDB-lite"/>
    </source>
</evidence>
<dbReference type="AlphaFoldDB" id="A0A5F9C4R1"/>
<feature type="region of interest" description="Disordered" evidence="1">
    <location>
        <begin position="56"/>
        <end position="79"/>
    </location>
</feature>